<dbReference type="InterPro" id="IPR018060">
    <property type="entry name" value="HTH_AraC"/>
</dbReference>
<dbReference type="PROSITE" id="PS01124">
    <property type="entry name" value="HTH_ARAC_FAMILY_2"/>
    <property type="match status" value="1"/>
</dbReference>
<dbReference type="CDD" id="cd16922">
    <property type="entry name" value="HATPase_EvgS-ArcB-TorS-like"/>
    <property type="match status" value="1"/>
</dbReference>
<dbReference type="SMART" id="SM00448">
    <property type="entry name" value="REC"/>
    <property type="match status" value="1"/>
</dbReference>
<comment type="caution">
    <text evidence="17">The sequence shown here is derived from an EMBL/GenBank/DDBJ whole genome shotgun (WGS) entry which is preliminary data.</text>
</comment>
<gene>
    <name evidence="17" type="ORF">CWD77_12090</name>
</gene>
<dbReference type="InterPro" id="IPR003594">
    <property type="entry name" value="HATPase_dom"/>
</dbReference>
<dbReference type="InterPro" id="IPR013783">
    <property type="entry name" value="Ig-like_fold"/>
</dbReference>
<keyword evidence="3 12" id="KW-0597">Phosphoprotein</keyword>
<dbReference type="InterPro" id="IPR011123">
    <property type="entry name" value="Y_Y_Y"/>
</dbReference>
<evidence type="ECO:0000259" key="15">
    <source>
        <dbReference type="PROSITE" id="PS50109"/>
    </source>
</evidence>
<dbReference type="PROSITE" id="PS51257">
    <property type="entry name" value="PROKAR_LIPOPROTEIN"/>
    <property type="match status" value="1"/>
</dbReference>
<evidence type="ECO:0000259" key="14">
    <source>
        <dbReference type="PROSITE" id="PS01124"/>
    </source>
</evidence>
<dbReference type="EC" id="2.7.13.3" evidence="2"/>
<sequence length="1466" mass="163506">MFKQTTLSSPARCFGILMVLLPLFLLAACTETSGDRNASLPPPLYSQPKTFELNAGVSIPATPKIIHPDSVAKPQSFTVDPAALTTINTPSNRHQIPKERTIIPIDKSQLKTIRVGEGNPDFVLVNSMGDTIPTGTPIPARGIVVKAIHSKPTRALPPSTKDAAIANLQYLNMEHGMASSFVRAVLEDKSGNIWIGSRGGVSIFNGESLTHYTENEGLSNNFIRAILEDKNGNIWLGTEGGGVSVFDGESFIHYTENEGLPSNLVRAILEDNSGNIWLGTRRGVSVFDGENFTHYSEKEGLSYGDIMSIAEDQSGNIWFGTFYGGINLFDGKSFTHYSENEGLSNSNVVSILEDQSGNIWLGTDGGGVSLFDGESFTHFSEKDGLSSRFIWSILEDQNGNIWLGTRGAGVNVFDGESFTHYGENEGLSNNTVWSITEDQSGNIWLGTEGGGVNVFNGKNFSHYTENEGVSSKVVRAILEDRNGNIWVGTEGDGVSVFNEESSTHYTETDGLSYHTVVSILEDRNGNIWLGTEGGGVSVFDGESFTHYSENEGVSNGFVRAMLEDKNGNIWMGSRGRISVFNGENFTHYIYKEGVSNSVVWSILEDRNGNIWLGTEGGGVSLFNGKSFTYYTKARGLSNNIVRAITEDRKGNIWLGTWGGGVSIFNGESFIHFTENEGLSNNTVFSIIEDKSAPLNEVIVYVGTENGLSKISLKEDETSADEEFAFSIQNFDKQNGLKGLRFTSGATIDSKNRAWWGTDKGLVMLDLNTLKLSNEIPRPRLSQLEINEQYIDYRNILDSPESQRDQIKFDGVQKFENYPLGLELPYDKNHITFYFAAIDWAAPHKIRYSYRMEGLHTNWSQPTAEPMADYRNLPFGAHTLQIRAIGESGIWSEPFEYTFTVLPPWWHTWWAYGLYGFLFLSAIYSLRRYELNRFNLKNQLQLERVETDSLRKLDQLKSHFFANISHEFRTPLTLIIGQIETLLDSEHDRNRKKKLISANNSAGQLLSLINQLLDLSKLEAGKMELVLIKQDLVSFLKNHFFSFESLAETKNIHLNFSSSRSAISVMIDTDKMEKVFFNLFSNAIKFTEPGGHIDVSVDIRESDFVEIRVKDTGIGISQDRLPYIFDRFYQADSSNTRKYEGTGIGLSIAHEMVMLHNGTIDVESDEGVGTEFIVRLPFEEDTGRMVHESDVDEQVLAEDETASKPLPDFKVLLSDHDEIVLIVEDNGDVRSFIAEQLQGEYKILEAANGLEGIAVSQGTIPDLIITDLMMPEMDGYAFSQKIRSDEKTSHIPIIMLTAKAGLNPKIEGLELGIDAYLTKPFHVKELQTRVRSLIQQRKNLKQQFSSATYFKPSVIAKTSPDQNFLAKAIDVINKNLCNEEFKVEDFAGSLNMSSSQLNRKLNALVDQPAGHFIRSVRLQRSAELLNQTDKTIAEICYEVGFSDQAYFSRAFKKQFGKSPSAFRKLSI</sequence>
<dbReference type="SUPFAM" id="SSF55874">
    <property type="entry name" value="ATPase domain of HSP90 chaperone/DNA topoisomerase II/histidine kinase"/>
    <property type="match status" value="1"/>
</dbReference>
<evidence type="ECO:0000256" key="12">
    <source>
        <dbReference type="PROSITE-ProRule" id="PRU00169"/>
    </source>
</evidence>
<dbReference type="GO" id="GO:0000155">
    <property type="term" value="F:phosphorelay sensor kinase activity"/>
    <property type="evidence" value="ECO:0007669"/>
    <property type="project" value="InterPro"/>
</dbReference>
<dbReference type="SUPFAM" id="SSF47384">
    <property type="entry name" value="Homodimeric domain of signal transducing histidine kinase"/>
    <property type="match status" value="1"/>
</dbReference>
<dbReference type="Pfam" id="PF00072">
    <property type="entry name" value="Response_reg"/>
    <property type="match status" value="1"/>
</dbReference>
<keyword evidence="4" id="KW-0808">Transferase</keyword>
<dbReference type="Pfam" id="PF07494">
    <property type="entry name" value="Reg_prop"/>
    <property type="match status" value="12"/>
</dbReference>
<feature type="domain" description="HTH araC/xylS-type" evidence="14">
    <location>
        <begin position="1365"/>
        <end position="1464"/>
    </location>
</feature>
<feature type="chain" id="PRO_5014605663" description="histidine kinase" evidence="13">
    <location>
        <begin position="28"/>
        <end position="1466"/>
    </location>
</feature>
<dbReference type="InterPro" id="IPR015943">
    <property type="entry name" value="WD40/YVTN_repeat-like_dom_sf"/>
</dbReference>
<dbReference type="PROSITE" id="PS50109">
    <property type="entry name" value="HIS_KIN"/>
    <property type="match status" value="1"/>
</dbReference>
<dbReference type="RefSeq" id="WP_101073818.1">
    <property type="nucleotide sequence ID" value="NZ_PISP01000003.1"/>
</dbReference>
<keyword evidence="9" id="KW-0805">Transcription regulation</keyword>
<proteinExistence type="predicted"/>
<evidence type="ECO:0000256" key="13">
    <source>
        <dbReference type="SAM" id="SignalP"/>
    </source>
</evidence>
<evidence type="ECO:0000313" key="17">
    <source>
        <dbReference type="EMBL" id="PKD43343.1"/>
    </source>
</evidence>
<evidence type="ECO:0000256" key="3">
    <source>
        <dbReference type="ARBA" id="ARBA00022553"/>
    </source>
</evidence>
<evidence type="ECO:0000259" key="16">
    <source>
        <dbReference type="PROSITE" id="PS50110"/>
    </source>
</evidence>
<dbReference type="InterPro" id="IPR003661">
    <property type="entry name" value="HisK_dim/P_dom"/>
</dbReference>
<keyword evidence="8" id="KW-0902">Two-component regulatory system</keyword>
<dbReference type="PANTHER" id="PTHR43547">
    <property type="entry name" value="TWO-COMPONENT HISTIDINE KINASE"/>
    <property type="match status" value="1"/>
</dbReference>
<evidence type="ECO:0000256" key="7">
    <source>
        <dbReference type="ARBA" id="ARBA00022840"/>
    </source>
</evidence>
<evidence type="ECO:0000256" key="1">
    <source>
        <dbReference type="ARBA" id="ARBA00000085"/>
    </source>
</evidence>
<accession>A0A2N0VGP3</accession>
<dbReference type="SMART" id="SM00342">
    <property type="entry name" value="HTH_ARAC"/>
    <property type="match status" value="1"/>
</dbReference>
<dbReference type="PANTHER" id="PTHR43547:SF2">
    <property type="entry name" value="HYBRID SIGNAL TRANSDUCTION HISTIDINE KINASE C"/>
    <property type="match status" value="1"/>
</dbReference>
<dbReference type="GO" id="GO:0005524">
    <property type="term" value="F:ATP binding"/>
    <property type="evidence" value="ECO:0007669"/>
    <property type="project" value="UniProtKB-KW"/>
</dbReference>
<protein>
    <recommendedName>
        <fullName evidence="2">histidine kinase</fullName>
        <ecNumber evidence="2">2.7.13.3</ecNumber>
    </recommendedName>
</protein>
<dbReference type="SUPFAM" id="SSF63829">
    <property type="entry name" value="Calcium-dependent phosphotriesterase"/>
    <property type="match status" value="3"/>
</dbReference>
<dbReference type="InterPro" id="IPR011110">
    <property type="entry name" value="Reg_prop"/>
</dbReference>
<dbReference type="Gene3D" id="2.130.10.10">
    <property type="entry name" value="YVTN repeat-like/Quinoprotein amine dehydrogenase"/>
    <property type="match status" value="6"/>
</dbReference>
<dbReference type="OrthoDB" id="9797097at2"/>
<evidence type="ECO:0000256" key="9">
    <source>
        <dbReference type="ARBA" id="ARBA00023015"/>
    </source>
</evidence>
<dbReference type="InterPro" id="IPR001789">
    <property type="entry name" value="Sig_transdc_resp-reg_receiver"/>
</dbReference>
<dbReference type="SUPFAM" id="SSF46689">
    <property type="entry name" value="Homeodomain-like"/>
    <property type="match status" value="1"/>
</dbReference>
<dbReference type="FunFam" id="1.10.287.130:FF:000045">
    <property type="entry name" value="Two-component system sensor histidine kinase/response regulator"/>
    <property type="match status" value="1"/>
</dbReference>
<evidence type="ECO:0000256" key="10">
    <source>
        <dbReference type="ARBA" id="ARBA00023125"/>
    </source>
</evidence>
<dbReference type="Gene3D" id="1.10.287.130">
    <property type="match status" value="1"/>
</dbReference>
<evidence type="ECO:0000256" key="8">
    <source>
        <dbReference type="ARBA" id="ARBA00023012"/>
    </source>
</evidence>
<dbReference type="Pfam" id="PF07495">
    <property type="entry name" value="Y_Y_Y"/>
    <property type="match status" value="1"/>
</dbReference>
<keyword evidence="10" id="KW-0238">DNA-binding</keyword>
<feature type="modified residue" description="4-aspartylphosphate" evidence="12">
    <location>
        <position position="1266"/>
    </location>
</feature>
<dbReference type="PROSITE" id="PS50110">
    <property type="entry name" value="RESPONSE_REGULATORY"/>
    <property type="match status" value="1"/>
</dbReference>
<feature type="domain" description="Histidine kinase" evidence="15">
    <location>
        <begin position="962"/>
        <end position="1179"/>
    </location>
</feature>
<dbReference type="Proteomes" id="UP000233398">
    <property type="component" value="Unassembled WGS sequence"/>
</dbReference>
<evidence type="ECO:0000256" key="11">
    <source>
        <dbReference type="ARBA" id="ARBA00023163"/>
    </source>
</evidence>
<evidence type="ECO:0000256" key="4">
    <source>
        <dbReference type="ARBA" id="ARBA00022679"/>
    </source>
</evidence>
<dbReference type="InterPro" id="IPR036890">
    <property type="entry name" value="HATPase_C_sf"/>
</dbReference>
<reference evidence="17 18" key="1">
    <citation type="submission" date="2017-11" db="EMBL/GenBank/DDBJ databases">
        <title>Rhodohalobacter 15182 sp. nov., isolated from a salt lake.</title>
        <authorList>
            <person name="Han S."/>
        </authorList>
    </citation>
    <scope>NUCLEOTIDE SEQUENCE [LARGE SCALE GENOMIC DNA]</scope>
    <source>
        <strain evidence="17 18">15182</strain>
    </source>
</reference>
<keyword evidence="5" id="KW-0547">Nucleotide-binding</keyword>
<dbReference type="Gene3D" id="3.40.50.2300">
    <property type="match status" value="1"/>
</dbReference>
<keyword evidence="11" id="KW-0804">Transcription</keyword>
<keyword evidence="18" id="KW-1185">Reference proteome</keyword>
<dbReference type="Pfam" id="PF00512">
    <property type="entry name" value="HisKA"/>
    <property type="match status" value="1"/>
</dbReference>
<evidence type="ECO:0000256" key="5">
    <source>
        <dbReference type="ARBA" id="ARBA00022741"/>
    </source>
</evidence>
<dbReference type="Pfam" id="PF12833">
    <property type="entry name" value="HTH_18"/>
    <property type="match status" value="1"/>
</dbReference>
<dbReference type="InterPro" id="IPR011006">
    <property type="entry name" value="CheY-like_superfamily"/>
</dbReference>
<dbReference type="InterPro" id="IPR036097">
    <property type="entry name" value="HisK_dim/P_sf"/>
</dbReference>
<dbReference type="EMBL" id="PISP01000003">
    <property type="protein sequence ID" value="PKD43343.1"/>
    <property type="molecule type" value="Genomic_DNA"/>
</dbReference>
<dbReference type="FunFam" id="3.30.565.10:FF:000037">
    <property type="entry name" value="Hybrid sensor histidine kinase/response regulator"/>
    <property type="match status" value="1"/>
</dbReference>
<dbReference type="InterPro" id="IPR018062">
    <property type="entry name" value="HTH_AraC-typ_CS"/>
</dbReference>
<dbReference type="CDD" id="cd00082">
    <property type="entry name" value="HisKA"/>
    <property type="match status" value="1"/>
</dbReference>
<dbReference type="GO" id="GO:0043565">
    <property type="term" value="F:sequence-specific DNA binding"/>
    <property type="evidence" value="ECO:0007669"/>
    <property type="project" value="InterPro"/>
</dbReference>
<feature type="signal peptide" evidence="13">
    <location>
        <begin position="1"/>
        <end position="27"/>
    </location>
</feature>
<evidence type="ECO:0000313" key="18">
    <source>
        <dbReference type="Proteomes" id="UP000233398"/>
    </source>
</evidence>
<feature type="domain" description="Response regulatory" evidence="16">
    <location>
        <begin position="1218"/>
        <end position="1333"/>
    </location>
</feature>
<dbReference type="PROSITE" id="PS00041">
    <property type="entry name" value="HTH_ARAC_FAMILY_1"/>
    <property type="match status" value="1"/>
</dbReference>
<evidence type="ECO:0000256" key="2">
    <source>
        <dbReference type="ARBA" id="ARBA00012438"/>
    </source>
</evidence>
<dbReference type="Gene3D" id="3.30.565.10">
    <property type="entry name" value="Histidine kinase-like ATPase, C-terminal domain"/>
    <property type="match status" value="1"/>
</dbReference>
<organism evidence="17 18">
    <name type="scientific">Rhodohalobacter barkolensis</name>
    <dbReference type="NCBI Taxonomy" id="2053187"/>
    <lineage>
        <taxon>Bacteria</taxon>
        <taxon>Pseudomonadati</taxon>
        <taxon>Balneolota</taxon>
        <taxon>Balneolia</taxon>
        <taxon>Balneolales</taxon>
        <taxon>Balneolaceae</taxon>
        <taxon>Rhodohalobacter</taxon>
    </lineage>
</organism>
<dbReference type="Gene3D" id="1.10.10.60">
    <property type="entry name" value="Homeodomain-like"/>
    <property type="match status" value="1"/>
</dbReference>
<keyword evidence="13" id="KW-0732">Signal</keyword>
<dbReference type="SMART" id="SM00387">
    <property type="entry name" value="HATPase_c"/>
    <property type="match status" value="1"/>
</dbReference>
<dbReference type="SUPFAM" id="SSF52172">
    <property type="entry name" value="CheY-like"/>
    <property type="match status" value="1"/>
</dbReference>
<comment type="catalytic activity">
    <reaction evidence="1">
        <text>ATP + protein L-histidine = ADP + protein N-phospho-L-histidine.</text>
        <dbReference type="EC" id="2.7.13.3"/>
    </reaction>
</comment>
<dbReference type="PRINTS" id="PR00344">
    <property type="entry name" value="BCTRLSENSOR"/>
</dbReference>
<dbReference type="InterPro" id="IPR004358">
    <property type="entry name" value="Sig_transdc_His_kin-like_C"/>
</dbReference>
<dbReference type="InterPro" id="IPR005467">
    <property type="entry name" value="His_kinase_dom"/>
</dbReference>
<dbReference type="SMART" id="SM00388">
    <property type="entry name" value="HisKA"/>
    <property type="match status" value="1"/>
</dbReference>
<evidence type="ECO:0000256" key="6">
    <source>
        <dbReference type="ARBA" id="ARBA00022777"/>
    </source>
</evidence>
<name>A0A2N0VGP3_9BACT</name>
<dbReference type="GO" id="GO:0003700">
    <property type="term" value="F:DNA-binding transcription factor activity"/>
    <property type="evidence" value="ECO:0007669"/>
    <property type="project" value="InterPro"/>
</dbReference>
<dbReference type="Pfam" id="PF02518">
    <property type="entry name" value="HATPase_c"/>
    <property type="match status" value="1"/>
</dbReference>
<keyword evidence="7" id="KW-0067">ATP-binding</keyword>
<dbReference type="Gene3D" id="2.60.40.10">
    <property type="entry name" value="Immunoglobulins"/>
    <property type="match status" value="1"/>
</dbReference>
<keyword evidence="6" id="KW-0418">Kinase</keyword>
<dbReference type="InterPro" id="IPR009057">
    <property type="entry name" value="Homeodomain-like_sf"/>
</dbReference>